<proteinExistence type="inferred from homology"/>
<comment type="caution">
    <text evidence="11">The sequence shown here is derived from an EMBL/GenBank/DDBJ whole genome shotgun (WGS) entry which is preliminary data.</text>
</comment>
<evidence type="ECO:0000256" key="6">
    <source>
        <dbReference type="ARBA" id="ARBA00023098"/>
    </source>
</evidence>
<name>A0ABX3CZG7_9BACI</name>
<evidence type="ECO:0000256" key="1">
    <source>
        <dbReference type="ARBA" id="ARBA00005189"/>
    </source>
</evidence>
<evidence type="ECO:0000256" key="2">
    <source>
        <dbReference type="ARBA" id="ARBA00008642"/>
    </source>
</evidence>
<dbReference type="InterPro" id="IPR016039">
    <property type="entry name" value="Thiolase-like"/>
</dbReference>
<keyword evidence="12" id="KW-1185">Reference proteome</keyword>
<dbReference type="InterPro" id="IPR013747">
    <property type="entry name" value="ACP_syn_III_C"/>
</dbReference>
<keyword evidence="5" id="KW-0276">Fatty acid metabolism</keyword>
<dbReference type="Gene3D" id="3.40.47.10">
    <property type="match status" value="1"/>
</dbReference>
<evidence type="ECO:0000256" key="8">
    <source>
        <dbReference type="ARBA" id="ARBA00023268"/>
    </source>
</evidence>
<dbReference type="PANTHER" id="PTHR43091">
    <property type="entry name" value="3-OXOACYL-[ACYL-CARRIER-PROTEIN] SYNTHASE"/>
    <property type="match status" value="1"/>
</dbReference>
<evidence type="ECO:0000256" key="7">
    <source>
        <dbReference type="ARBA" id="ARBA00023160"/>
    </source>
</evidence>
<dbReference type="EMBL" id="MBRJ01000004">
    <property type="protein sequence ID" value="OHX50842.1"/>
    <property type="molecule type" value="Genomic_DNA"/>
</dbReference>
<evidence type="ECO:0000313" key="11">
    <source>
        <dbReference type="EMBL" id="OHX50842.1"/>
    </source>
</evidence>
<comment type="pathway">
    <text evidence="1">Lipid metabolism.</text>
</comment>
<keyword evidence="6" id="KW-0443">Lipid metabolism</keyword>
<sequence>MVKINSSEEVIALFSAGVLGIGVNIPENIITNEMIARRFGITQEEICRKTGILERRYESPDSSLTDMCEIAGKRAIEDAGVNPKDIDMVIIGTNTHDTHITAALVQDRIGAAHCAGLDLHSGCSSFITALATGAQFVQTGLYKNVLVIAVDKCSSLLNPMDKKTALLFSDGAAAVVLGQVDKSNGILGIHMQMDGSGGKYLHLDENKHIKMDGRAVFEFAVDRFPKAVHKVLELSGLSLQEVDFIIPHQSNLRIIEAGTARLGFPMEKVHTKTIQYYGNSSAPTIAIGLHEEVKEGKIKDGDVVVLAGYGAGLGWGAIVMRWGQTSRVLI</sequence>
<keyword evidence="3" id="KW-0444">Lipid biosynthesis</keyword>
<dbReference type="RefSeq" id="WP_064328219.1">
    <property type="nucleotide sequence ID" value="NZ_JAMATT010000005.1"/>
</dbReference>
<evidence type="ECO:0000313" key="12">
    <source>
        <dbReference type="Proteomes" id="UP000180194"/>
    </source>
</evidence>
<gene>
    <name evidence="11" type="ORF">BBV17_07450</name>
</gene>
<dbReference type="NCBIfam" id="NF006829">
    <property type="entry name" value="PRK09352.1"/>
    <property type="match status" value="1"/>
</dbReference>
<dbReference type="Proteomes" id="UP000180194">
    <property type="component" value="Unassembled WGS sequence"/>
</dbReference>
<feature type="domain" description="Beta-ketoacyl-[acyl-carrier-protein] synthase III C-terminal" evidence="9">
    <location>
        <begin position="232"/>
        <end position="322"/>
    </location>
</feature>
<organism evidence="11 12">
    <name type="scientific">Cytobacillus oceanisediminis</name>
    <dbReference type="NCBI Taxonomy" id="665099"/>
    <lineage>
        <taxon>Bacteria</taxon>
        <taxon>Bacillati</taxon>
        <taxon>Bacillota</taxon>
        <taxon>Bacilli</taxon>
        <taxon>Bacillales</taxon>
        <taxon>Bacillaceae</taxon>
        <taxon>Cytobacillus</taxon>
    </lineage>
</organism>
<protein>
    <recommendedName>
        <fullName evidence="13">Beta-ketoacyl-[acyl-carrier-protein] synthase III</fullName>
    </recommendedName>
</protein>
<dbReference type="InterPro" id="IPR013751">
    <property type="entry name" value="ACP_syn_III_N"/>
</dbReference>
<comment type="similarity">
    <text evidence="2">Belongs to the thiolase-like superfamily. FabH family.</text>
</comment>
<evidence type="ECO:0000256" key="5">
    <source>
        <dbReference type="ARBA" id="ARBA00022832"/>
    </source>
</evidence>
<dbReference type="Pfam" id="PF08541">
    <property type="entry name" value="ACP_syn_III_C"/>
    <property type="match status" value="1"/>
</dbReference>
<evidence type="ECO:0000259" key="10">
    <source>
        <dbReference type="Pfam" id="PF08545"/>
    </source>
</evidence>
<keyword evidence="4" id="KW-0808">Transferase</keyword>
<keyword evidence="8" id="KW-0511">Multifunctional enzyme</keyword>
<evidence type="ECO:0008006" key="13">
    <source>
        <dbReference type="Google" id="ProtNLM"/>
    </source>
</evidence>
<evidence type="ECO:0000256" key="4">
    <source>
        <dbReference type="ARBA" id="ARBA00022679"/>
    </source>
</evidence>
<accession>A0ABX3CZG7</accession>
<feature type="domain" description="Beta-ketoacyl-[acyl-carrier-protein] synthase III N-terminal" evidence="10">
    <location>
        <begin position="117"/>
        <end position="195"/>
    </location>
</feature>
<reference evidence="11 12" key="1">
    <citation type="submission" date="2016-07" db="EMBL/GenBank/DDBJ databases">
        <title>Bacillus oceanisediminis whole genome.</title>
        <authorList>
            <person name="Pal Y."/>
            <person name="Verma A."/>
            <person name="Mual P."/>
            <person name="Srinivasan K."/>
        </authorList>
    </citation>
    <scope>NUCLEOTIDE SEQUENCE [LARGE SCALE GENOMIC DNA]</scope>
    <source>
        <strain evidence="11 12">Bhandara28</strain>
    </source>
</reference>
<evidence type="ECO:0000259" key="9">
    <source>
        <dbReference type="Pfam" id="PF08541"/>
    </source>
</evidence>
<keyword evidence="7" id="KW-0275">Fatty acid biosynthesis</keyword>
<dbReference type="CDD" id="cd00830">
    <property type="entry name" value="KAS_III"/>
    <property type="match status" value="1"/>
</dbReference>
<evidence type="ECO:0000256" key="3">
    <source>
        <dbReference type="ARBA" id="ARBA00022516"/>
    </source>
</evidence>
<dbReference type="SUPFAM" id="SSF53901">
    <property type="entry name" value="Thiolase-like"/>
    <property type="match status" value="1"/>
</dbReference>
<dbReference type="PANTHER" id="PTHR43091:SF1">
    <property type="entry name" value="BETA-KETOACYL-[ACYL-CARRIER-PROTEIN] SYNTHASE III, CHLOROPLASTIC"/>
    <property type="match status" value="1"/>
</dbReference>
<dbReference type="Pfam" id="PF08545">
    <property type="entry name" value="ACP_syn_III"/>
    <property type="match status" value="1"/>
</dbReference>